<evidence type="ECO:0000313" key="1">
    <source>
        <dbReference type="EMBL" id="KAI0043788.1"/>
    </source>
</evidence>
<accession>A0ACB8RI28</accession>
<gene>
    <name evidence="1" type="ORF">FA95DRAFT_1498071</name>
</gene>
<proteinExistence type="predicted"/>
<comment type="caution">
    <text evidence="1">The sequence shown here is derived from an EMBL/GenBank/DDBJ whole genome shotgun (WGS) entry which is preliminary data.</text>
</comment>
<evidence type="ECO:0000313" key="2">
    <source>
        <dbReference type="Proteomes" id="UP000814033"/>
    </source>
</evidence>
<keyword evidence="2" id="KW-1185">Reference proteome</keyword>
<reference evidence="1" key="2">
    <citation type="journal article" date="2022" name="New Phytol.">
        <title>Evolutionary transition to the ectomycorrhizal habit in the genomes of a hyperdiverse lineage of mushroom-forming fungi.</title>
        <authorList>
            <person name="Looney B."/>
            <person name="Miyauchi S."/>
            <person name="Morin E."/>
            <person name="Drula E."/>
            <person name="Courty P.E."/>
            <person name="Kohler A."/>
            <person name="Kuo A."/>
            <person name="LaButti K."/>
            <person name="Pangilinan J."/>
            <person name="Lipzen A."/>
            <person name="Riley R."/>
            <person name="Andreopoulos W."/>
            <person name="He G."/>
            <person name="Johnson J."/>
            <person name="Nolan M."/>
            <person name="Tritt A."/>
            <person name="Barry K.W."/>
            <person name="Grigoriev I.V."/>
            <person name="Nagy L.G."/>
            <person name="Hibbett D."/>
            <person name="Henrissat B."/>
            <person name="Matheny P.B."/>
            <person name="Labbe J."/>
            <person name="Martin F.M."/>
        </authorList>
    </citation>
    <scope>NUCLEOTIDE SEQUENCE</scope>
    <source>
        <strain evidence="1">FP105234-sp</strain>
    </source>
</reference>
<dbReference type="Proteomes" id="UP000814033">
    <property type="component" value="Unassembled WGS sequence"/>
</dbReference>
<reference evidence="1" key="1">
    <citation type="submission" date="2021-02" db="EMBL/GenBank/DDBJ databases">
        <authorList>
            <consortium name="DOE Joint Genome Institute"/>
            <person name="Ahrendt S."/>
            <person name="Looney B.P."/>
            <person name="Miyauchi S."/>
            <person name="Morin E."/>
            <person name="Drula E."/>
            <person name="Courty P.E."/>
            <person name="Chicoki N."/>
            <person name="Fauchery L."/>
            <person name="Kohler A."/>
            <person name="Kuo A."/>
            <person name="Labutti K."/>
            <person name="Pangilinan J."/>
            <person name="Lipzen A."/>
            <person name="Riley R."/>
            <person name="Andreopoulos W."/>
            <person name="He G."/>
            <person name="Johnson J."/>
            <person name="Barry K.W."/>
            <person name="Grigoriev I.V."/>
            <person name="Nagy L."/>
            <person name="Hibbett D."/>
            <person name="Henrissat B."/>
            <person name="Matheny P.B."/>
            <person name="Labbe J."/>
            <person name="Martin F."/>
        </authorList>
    </citation>
    <scope>NUCLEOTIDE SEQUENCE</scope>
    <source>
        <strain evidence="1">FP105234-sp</strain>
    </source>
</reference>
<protein>
    <submittedName>
        <fullName evidence="1">Uncharacterized protein</fullName>
    </submittedName>
</protein>
<name>A0ACB8RI28_9AGAM</name>
<sequence>MKVYVAVGEGKNDRGVGGCDGTVQCSFLAKRLWCQDNVRTYREKTCCPTFLLSFDGPWLAIQGGIFTDKWVTQRLAECYVGRNTCLEDGSCDQAARVLYALRVCLKDMVSWYSERNSVQGLDLRGQPNLHPRWYPQPTTYPAPRDGTPGHHGMSMVRFRYLLALKSGHQCTIFLASLSKTRFVIVKFIERYGEMVHRALAKAGYAPALLYCGALYPEDPVAKRYKRTLMVVMEVVTGPSVEDLAQEGRRLTPDQHAQLRAAVDCMHEHGFVHGDLRKPNVMVTSAGKIQLIDFDWAGENEQVRYPVHLRSGAFCPGVETDAPISQAHDNAMLDMHFG</sequence>
<dbReference type="EMBL" id="MU276004">
    <property type="protein sequence ID" value="KAI0043788.1"/>
    <property type="molecule type" value="Genomic_DNA"/>
</dbReference>
<organism evidence="1 2">
    <name type="scientific">Auriscalpium vulgare</name>
    <dbReference type="NCBI Taxonomy" id="40419"/>
    <lineage>
        <taxon>Eukaryota</taxon>
        <taxon>Fungi</taxon>
        <taxon>Dikarya</taxon>
        <taxon>Basidiomycota</taxon>
        <taxon>Agaricomycotina</taxon>
        <taxon>Agaricomycetes</taxon>
        <taxon>Russulales</taxon>
        <taxon>Auriscalpiaceae</taxon>
        <taxon>Auriscalpium</taxon>
    </lineage>
</organism>